<accession>A0A8B7TT70</accession>
<keyword evidence="6 11" id="KW-0472">Membrane</keyword>
<dbReference type="PANTHER" id="PTHR22883">
    <property type="entry name" value="ZINC FINGER DHHC DOMAIN CONTAINING PROTEIN"/>
    <property type="match status" value="1"/>
</dbReference>
<proteinExistence type="inferred from homology"/>
<keyword evidence="8" id="KW-0449">Lipoprotein</keyword>
<gene>
    <name evidence="14" type="primary">Zdhhc12</name>
</gene>
<organism evidence="14">
    <name type="scientific">Castor canadensis</name>
    <name type="common">American beaver</name>
    <dbReference type="NCBI Taxonomy" id="51338"/>
    <lineage>
        <taxon>Eukaryota</taxon>
        <taxon>Metazoa</taxon>
        <taxon>Chordata</taxon>
        <taxon>Craniata</taxon>
        <taxon>Vertebrata</taxon>
        <taxon>Euteleostomi</taxon>
        <taxon>Mammalia</taxon>
        <taxon>Eutheria</taxon>
        <taxon>Euarchontoglires</taxon>
        <taxon>Glires</taxon>
        <taxon>Rodentia</taxon>
        <taxon>Castorimorpha</taxon>
        <taxon>Castoridae</taxon>
        <taxon>Castor</taxon>
    </lineage>
</organism>
<keyword evidence="9 11" id="KW-0012">Acyltransferase</keyword>
<feature type="domain" description="Palmitoyltransferase DHHC" evidence="13">
    <location>
        <begin position="261"/>
        <end position="380"/>
    </location>
</feature>
<evidence type="ECO:0000256" key="7">
    <source>
        <dbReference type="ARBA" id="ARBA00023139"/>
    </source>
</evidence>
<evidence type="ECO:0000259" key="13">
    <source>
        <dbReference type="Pfam" id="PF01529"/>
    </source>
</evidence>
<feature type="compositionally biased region" description="Low complexity" evidence="12">
    <location>
        <begin position="79"/>
        <end position="91"/>
    </location>
</feature>
<dbReference type="Pfam" id="PF01529">
    <property type="entry name" value="DHHC"/>
    <property type="match status" value="1"/>
</dbReference>
<name>A0A8B7TT70_CASCN</name>
<comment type="domain">
    <text evidence="11">The DHHC domain is required for palmitoyltransferase activity.</text>
</comment>
<feature type="transmembrane region" description="Helical" evidence="11">
    <location>
        <begin position="209"/>
        <end position="229"/>
    </location>
</feature>
<evidence type="ECO:0000256" key="10">
    <source>
        <dbReference type="ARBA" id="ARBA00047790"/>
    </source>
</evidence>
<reference evidence="14" key="1">
    <citation type="submission" date="2025-08" db="UniProtKB">
        <authorList>
            <consortium name="RefSeq"/>
        </authorList>
    </citation>
    <scope>IDENTIFICATION</scope>
    <source>
        <tissue evidence="14">Leukocyte</tissue>
    </source>
</reference>
<dbReference type="OrthoDB" id="331948at2759"/>
<dbReference type="CTD" id="84885"/>
<feature type="region of interest" description="Disordered" evidence="12">
    <location>
        <begin position="39"/>
        <end position="91"/>
    </location>
</feature>
<dbReference type="RefSeq" id="XP_020008470.1">
    <property type="nucleotide sequence ID" value="XM_020152881.1"/>
</dbReference>
<evidence type="ECO:0000256" key="8">
    <source>
        <dbReference type="ARBA" id="ARBA00023288"/>
    </source>
</evidence>
<evidence type="ECO:0000256" key="6">
    <source>
        <dbReference type="ARBA" id="ARBA00023136"/>
    </source>
</evidence>
<feature type="transmembrane region" description="Helical" evidence="11">
    <location>
        <begin position="343"/>
        <end position="368"/>
    </location>
</feature>
<evidence type="ECO:0000256" key="3">
    <source>
        <dbReference type="ARBA" id="ARBA00022679"/>
    </source>
</evidence>
<dbReference type="GO" id="GO:0005783">
    <property type="term" value="C:endoplasmic reticulum"/>
    <property type="evidence" value="ECO:0007669"/>
    <property type="project" value="TreeGrafter"/>
</dbReference>
<comment type="catalytic activity">
    <reaction evidence="10">
        <text>L-cysteinyl-[protein] + hexadecanoyl-CoA = S-hexadecanoyl-L-cysteinyl-[protein] + CoA</text>
        <dbReference type="Rhea" id="RHEA:36683"/>
        <dbReference type="Rhea" id="RHEA-COMP:10131"/>
        <dbReference type="Rhea" id="RHEA-COMP:11032"/>
        <dbReference type="ChEBI" id="CHEBI:29950"/>
        <dbReference type="ChEBI" id="CHEBI:57287"/>
        <dbReference type="ChEBI" id="CHEBI:57379"/>
        <dbReference type="ChEBI" id="CHEBI:74151"/>
        <dbReference type="EC" id="2.3.1.225"/>
    </reaction>
    <physiologicalReaction direction="left-to-right" evidence="10">
        <dbReference type="Rhea" id="RHEA:36684"/>
    </physiologicalReaction>
</comment>
<dbReference type="GO" id="GO:0006612">
    <property type="term" value="P:protein targeting to membrane"/>
    <property type="evidence" value="ECO:0007669"/>
    <property type="project" value="TreeGrafter"/>
</dbReference>
<keyword evidence="5 11" id="KW-1133">Transmembrane helix</keyword>
<dbReference type="EC" id="2.3.1.225" evidence="11"/>
<evidence type="ECO:0000256" key="1">
    <source>
        <dbReference type="ARBA" id="ARBA00004127"/>
    </source>
</evidence>
<evidence type="ECO:0000256" key="4">
    <source>
        <dbReference type="ARBA" id="ARBA00022692"/>
    </source>
</evidence>
<dbReference type="AlphaFoldDB" id="A0A8B7TT70"/>
<evidence type="ECO:0000313" key="14">
    <source>
        <dbReference type="RefSeq" id="XP_020008470.1"/>
    </source>
</evidence>
<sequence length="432" mass="47996">MSSRTNRGQTLATTLLKWALTLPSGISGYLGLSSAGILARPRGRSPGERGGAARRLPGFRKLPGWGRGDREGPGLGELPAARAPAPPSASSGTCWLEGPLGRGCHPIGSLPNPVKPRPLPRSTNPQVAAAHLPPRDRLSDRFFRVGPRAEAMAPWALLSPGVLVRTGHTVLTWGITLVLFLHDTGEPDTARPQIHPIPTLRQWEEQGELFLPLTFLLLVLGSLLLYLAVSLMDPGYVNTQPQPQESKEEQTAMVPQVIPIRRCRYCLVLQPLRARHCRDCRRCVRRYDHHCPWMENCVGERNHPLFVAYLALQLVVLLWGLYLAWSGLRFFQPWGLWLRSSGLLFATFLLLSLLSLVAGLLLASHLYLVASNTTTWEFISSHRIAYLRQRSSNPFDRGLTRNLAHFFCGWPSGSWETLWAEEAEEEGSSQAV</sequence>
<evidence type="ECO:0000256" key="11">
    <source>
        <dbReference type="RuleBase" id="RU079119"/>
    </source>
</evidence>
<feature type="transmembrane region" description="Helical" evidence="11">
    <location>
        <begin position="306"/>
        <end position="331"/>
    </location>
</feature>
<dbReference type="PANTHER" id="PTHR22883:SF301">
    <property type="entry name" value="PALMITOYLTRANSFERASE ZDHHC12"/>
    <property type="match status" value="1"/>
</dbReference>
<dbReference type="InterPro" id="IPR039859">
    <property type="entry name" value="PFA4/ZDH16/20/ERF2-like"/>
</dbReference>
<keyword evidence="7" id="KW-0564">Palmitate</keyword>
<keyword evidence="3 11" id="KW-0808">Transferase</keyword>
<comment type="similarity">
    <text evidence="2 11">Belongs to the DHHC palmitoyltransferase family.</text>
</comment>
<dbReference type="PROSITE" id="PS50216">
    <property type="entry name" value="DHHC"/>
    <property type="match status" value="1"/>
</dbReference>
<protein>
    <recommendedName>
        <fullName evidence="11">Palmitoyltransferase</fullName>
        <ecNumber evidence="11">2.3.1.225</ecNumber>
    </recommendedName>
</protein>
<evidence type="ECO:0000256" key="2">
    <source>
        <dbReference type="ARBA" id="ARBA00008574"/>
    </source>
</evidence>
<evidence type="ECO:0000256" key="5">
    <source>
        <dbReference type="ARBA" id="ARBA00022989"/>
    </source>
</evidence>
<evidence type="ECO:0000256" key="9">
    <source>
        <dbReference type="ARBA" id="ARBA00023315"/>
    </source>
</evidence>
<dbReference type="GO" id="GO:0019706">
    <property type="term" value="F:protein-cysteine S-palmitoyltransferase activity"/>
    <property type="evidence" value="ECO:0007669"/>
    <property type="project" value="UniProtKB-EC"/>
</dbReference>
<dbReference type="InterPro" id="IPR001594">
    <property type="entry name" value="Palmitoyltrfase_DHHC"/>
</dbReference>
<evidence type="ECO:0000256" key="12">
    <source>
        <dbReference type="SAM" id="MobiDB-lite"/>
    </source>
</evidence>
<keyword evidence="4 11" id="KW-0812">Transmembrane</keyword>
<comment type="subcellular location">
    <subcellularLocation>
        <location evidence="1">Endomembrane system</location>
        <topology evidence="1">Multi-pass membrane protein</topology>
    </subcellularLocation>
</comment>
<dbReference type="GO" id="GO:0005794">
    <property type="term" value="C:Golgi apparatus"/>
    <property type="evidence" value="ECO:0007669"/>
    <property type="project" value="TreeGrafter"/>
</dbReference>